<name>A0A921KDJ9_SPOPS</name>
<dbReference type="Gene3D" id="3.40.50.300">
    <property type="entry name" value="P-loop containing nucleotide triphosphate hydrolases"/>
    <property type="match status" value="1"/>
</dbReference>
<dbReference type="Pfam" id="PF17289">
    <property type="entry name" value="Terminase_6C"/>
    <property type="match status" value="1"/>
</dbReference>
<protein>
    <submittedName>
        <fullName evidence="3">Terminase family protein</fullName>
    </submittedName>
</protein>
<keyword evidence="1" id="KW-1188">Viral release from host cell</keyword>
<feature type="domain" description="Terminase large subunit gp17-like C-terminal" evidence="2">
    <location>
        <begin position="364"/>
        <end position="522"/>
    </location>
</feature>
<evidence type="ECO:0000313" key="3">
    <source>
        <dbReference type="EMBL" id="HJF32216.1"/>
    </source>
</evidence>
<reference evidence="3" key="2">
    <citation type="submission" date="2021-09" db="EMBL/GenBank/DDBJ databases">
        <authorList>
            <person name="Gilroy R."/>
        </authorList>
    </citation>
    <scope>NUCLEOTIDE SEQUENCE</scope>
    <source>
        <strain evidence="3">CHK171-7178</strain>
    </source>
</reference>
<evidence type="ECO:0000313" key="4">
    <source>
        <dbReference type="Proteomes" id="UP000698173"/>
    </source>
</evidence>
<dbReference type="Pfam" id="PF03237">
    <property type="entry name" value="Terminase_6N"/>
    <property type="match status" value="1"/>
</dbReference>
<dbReference type="InterPro" id="IPR035421">
    <property type="entry name" value="Terminase_6C"/>
</dbReference>
<dbReference type="Gene3D" id="3.30.420.240">
    <property type="match status" value="1"/>
</dbReference>
<gene>
    <name evidence="3" type="ORF">K8V56_10660</name>
</gene>
<proteinExistence type="predicted"/>
<accession>A0A921KDJ9</accession>
<organism evidence="3 4">
    <name type="scientific">Sporosarcina psychrophila</name>
    <name type="common">Bacillus psychrophilus</name>
    <dbReference type="NCBI Taxonomy" id="1476"/>
    <lineage>
        <taxon>Bacteria</taxon>
        <taxon>Bacillati</taxon>
        <taxon>Bacillota</taxon>
        <taxon>Bacilli</taxon>
        <taxon>Bacillales</taxon>
        <taxon>Caryophanaceae</taxon>
        <taxon>Sporosarcina</taxon>
    </lineage>
</organism>
<evidence type="ECO:0000259" key="2">
    <source>
        <dbReference type="Pfam" id="PF17289"/>
    </source>
</evidence>
<comment type="caution">
    <text evidence="3">The sequence shown here is derived from an EMBL/GenBank/DDBJ whole genome shotgun (WGS) entry which is preliminary data.</text>
</comment>
<evidence type="ECO:0000256" key="1">
    <source>
        <dbReference type="ARBA" id="ARBA00022612"/>
    </source>
</evidence>
<dbReference type="AlphaFoldDB" id="A0A921KDJ9"/>
<sequence length="531" mass="60448">MVKEMTAKDKLQQVFDDYSLFSKNFIYITDNENAVVPFELNDAQLEIEGLAKKNRFVIVGKARQSGVSTYVLGRALWRALTKPNENILIVSYKGDSAKALFDKLKSMNDFIPRERFKGVFPVTKRDNRGELKFSNGSSISSVTAGTKSIGRGSTYTYIHLSEFAFYGNQESQLLSVEQSLAKGSESQLTIETTSNGVGNHFFKLYTAAMKGDSKYVPVFIPWYHKLYKKQFKYDHSQAMEWHKANNKGKRLSQEDLEEDEIPLFEAGANLNMIAWKRWKILDMESENQFFQEYPANPMQSFISTGKSVFNQSMVLKRMGNLMPPIERKDVVNECETLPEYLIPYIGKGLNIFLLPVAGARYYGGSDVSSGSGGDSSTLALYDADGQMVLSFDSNKTPVYLFSEILNDIGRLYNYAFICVERNSYGLPVLERLRREYNYLNLYKQKIFDERGQKKLQLGYTTTAKTKAIFVSDFKEQFEKNLINIDCSATLSQMQMFVETEGRMGNKGAFHDDLVIASCLAIQSIKTNKWYV</sequence>
<dbReference type="InterPro" id="IPR027417">
    <property type="entry name" value="P-loop_NTPase"/>
</dbReference>
<dbReference type="EMBL" id="DYWT01000175">
    <property type="protein sequence ID" value="HJF32216.1"/>
    <property type="molecule type" value="Genomic_DNA"/>
</dbReference>
<dbReference type="Proteomes" id="UP000698173">
    <property type="component" value="Unassembled WGS sequence"/>
</dbReference>
<reference evidence="3" key="1">
    <citation type="journal article" date="2021" name="PeerJ">
        <title>Extensive microbial diversity within the chicken gut microbiome revealed by metagenomics and culture.</title>
        <authorList>
            <person name="Gilroy R."/>
            <person name="Ravi A."/>
            <person name="Getino M."/>
            <person name="Pursley I."/>
            <person name="Horton D.L."/>
            <person name="Alikhan N.F."/>
            <person name="Baker D."/>
            <person name="Gharbi K."/>
            <person name="Hall N."/>
            <person name="Watson M."/>
            <person name="Adriaenssens E.M."/>
            <person name="Foster-Nyarko E."/>
            <person name="Jarju S."/>
            <person name="Secka A."/>
            <person name="Antonio M."/>
            <person name="Oren A."/>
            <person name="Chaudhuri R.R."/>
            <person name="La Ragione R."/>
            <person name="Hildebrand F."/>
            <person name="Pallen M.J."/>
        </authorList>
    </citation>
    <scope>NUCLEOTIDE SEQUENCE</scope>
    <source>
        <strain evidence="3">CHK171-7178</strain>
    </source>
</reference>